<feature type="domain" description="Cytochrome b561 bacterial/Ni-hydrogenase" evidence="14">
    <location>
        <begin position="7"/>
        <end position="175"/>
    </location>
</feature>
<sequence>MKNTTQNYGWVAKSLHWVSAVVVIGMFASGWWMVELNYYSDWYKTAPFIHKSVGVLLLLLTLARLCWKANNMSPDAVGNAFEQFMAKAAHTVLYLLIVVICVSGYLISTADGRGIEVFNWFVLPSFGELFSQQADTAGLIHKYSAYGLMGLVLLHALAALKHHFIDKDNTLKRML</sequence>
<dbReference type="SUPFAM" id="SSF81342">
    <property type="entry name" value="Transmembrane di-heme cytochromes"/>
    <property type="match status" value="1"/>
</dbReference>
<dbReference type="Pfam" id="PF01292">
    <property type="entry name" value="Ni_hydr_CYTB"/>
    <property type="match status" value="1"/>
</dbReference>
<protein>
    <submittedName>
        <fullName evidence="15">Cytochrome B561</fullName>
    </submittedName>
</protein>
<dbReference type="InterPro" id="IPR016174">
    <property type="entry name" value="Di-haem_cyt_TM"/>
</dbReference>
<gene>
    <name evidence="15" type="ORF">PP2015_2233</name>
</gene>
<keyword evidence="3" id="KW-0813">Transport</keyword>
<evidence type="ECO:0000256" key="10">
    <source>
        <dbReference type="ARBA" id="ARBA00023004"/>
    </source>
</evidence>
<dbReference type="RefSeq" id="WP_058030439.1">
    <property type="nucleotide sequence ID" value="NZ_CP013187.1"/>
</dbReference>
<dbReference type="GO" id="GO:0046872">
    <property type="term" value="F:metal ion binding"/>
    <property type="evidence" value="ECO:0007669"/>
    <property type="project" value="UniProtKB-KW"/>
</dbReference>
<dbReference type="PATRIC" id="fig|161398.10.peg.2272"/>
<dbReference type="PANTHER" id="PTHR30529:SF1">
    <property type="entry name" value="CYTOCHROME B561 HOMOLOG 2"/>
    <property type="match status" value="1"/>
</dbReference>
<organism evidence="15 16">
    <name type="scientific">Pseudoalteromonas phenolica</name>
    <dbReference type="NCBI Taxonomy" id="161398"/>
    <lineage>
        <taxon>Bacteria</taxon>
        <taxon>Pseudomonadati</taxon>
        <taxon>Pseudomonadota</taxon>
        <taxon>Gammaproteobacteria</taxon>
        <taxon>Alteromonadales</taxon>
        <taxon>Pseudoalteromonadaceae</taxon>
        <taxon>Pseudoalteromonas</taxon>
    </lineage>
</organism>
<evidence type="ECO:0000256" key="6">
    <source>
        <dbReference type="ARBA" id="ARBA00022692"/>
    </source>
</evidence>
<evidence type="ECO:0000256" key="13">
    <source>
        <dbReference type="SAM" id="Phobius"/>
    </source>
</evidence>
<evidence type="ECO:0000313" key="16">
    <source>
        <dbReference type="Proteomes" id="UP000061457"/>
    </source>
</evidence>
<evidence type="ECO:0000256" key="11">
    <source>
        <dbReference type="ARBA" id="ARBA00023136"/>
    </source>
</evidence>
<dbReference type="Gene3D" id="1.20.950.20">
    <property type="entry name" value="Transmembrane di-heme cytochromes, Chain C"/>
    <property type="match status" value="2"/>
</dbReference>
<evidence type="ECO:0000256" key="8">
    <source>
        <dbReference type="ARBA" id="ARBA00022982"/>
    </source>
</evidence>
<evidence type="ECO:0000256" key="7">
    <source>
        <dbReference type="ARBA" id="ARBA00022723"/>
    </source>
</evidence>
<evidence type="ECO:0000256" key="9">
    <source>
        <dbReference type="ARBA" id="ARBA00022989"/>
    </source>
</evidence>
<dbReference type="STRING" id="161398.PP2015_2233"/>
<dbReference type="GO" id="GO:0020037">
    <property type="term" value="F:heme binding"/>
    <property type="evidence" value="ECO:0007669"/>
    <property type="project" value="TreeGrafter"/>
</dbReference>
<accession>A0A0S2K2L2</accession>
<proteinExistence type="inferred from homology"/>
<keyword evidence="16" id="KW-1185">Reference proteome</keyword>
<dbReference type="GO" id="GO:0005886">
    <property type="term" value="C:plasma membrane"/>
    <property type="evidence" value="ECO:0007669"/>
    <property type="project" value="UniProtKB-SubCell"/>
</dbReference>
<evidence type="ECO:0000256" key="5">
    <source>
        <dbReference type="ARBA" id="ARBA00022617"/>
    </source>
</evidence>
<dbReference type="OrthoDB" id="9793784at2"/>
<feature type="transmembrane region" description="Helical" evidence="13">
    <location>
        <begin position="46"/>
        <end position="67"/>
    </location>
</feature>
<feature type="transmembrane region" description="Helical" evidence="13">
    <location>
        <begin position="143"/>
        <end position="164"/>
    </location>
</feature>
<evidence type="ECO:0000313" key="15">
    <source>
        <dbReference type="EMBL" id="ALO42730.1"/>
    </source>
</evidence>
<feature type="transmembrane region" description="Helical" evidence="13">
    <location>
        <begin position="88"/>
        <end position="107"/>
    </location>
</feature>
<feature type="transmembrane region" description="Helical" evidence="13">
    <location>
        <begin position="15"/>
        <end position="34"/>
    </location>
</feature>
<dbReference type="GO" id="GO:0009055">
    <property type="term" value="F:electron transfer activity"/>
    <property type="evidence" value="ECO:0007669"/>
    <property type="project" value="InterPro"/>
</dbReference>
<evidence type="ECO:0000256" key="12">
    <source>
        <dbReference type="ARBA" id="ARBA00037975"/>
    </source>
</evidence>
<dbReference type="PANTHER" id="PTHR30529">
    <property type="entry name" value="CYTOCHROME B561"/>
    <property type="match status" value="1"/>
</dbReference>
<keyword evidence="6 13" id="KW-0812">Transmembrane</keyword>
<dbReference type="AlphaFoldDB" id="A0A0S2K2L2"/>
<evidence type="ECO:0000256" key="3">
    <source>
        <dbReference type="ARBA" id="ARBA00022448"/>
    </source>
</evidence>
<reference evidence="16" key="1">
    <citation type="submission" date="2015-11" db="EMBL/GenBank/DDBJ databases">
        <authorList>
            <person name="Kim K.M."/>
        </authorList>
    </citation>
    <scope>NUCLEOTIDE SEQUENCE [LARGE SCALE GENOMIC DNA]</scope>
    <source>
        <strain evidence="16">KCTC 12086</strain>
    </source>
</reference>
<evidence type="ECO:0000256" key="4">
    <source>
        <dbReference type="ARBA" id="ARBA00022475"/>
    </source>
</evidence>
<keyword evidence="7" id="KW-0479">Metal-binding</keyword>
<dbReference type="InterPro" id="IPR052168">
    <property type="entry name" value="Cytochrome_b561_oxidase"/>
</dbReference>
<keyword evidence="5" id="KW-0349">Heme</keyword>
<name>A0A0S2K2L2_9GAMM</name>
<keyword evidence="9 13" id="KW-1133">Transmembrane helix</keyword>
<dbReference type="EMBL" id="CP013187">
    <property type="protein sequence ID" value="ALO42730.1"/>
    <property type="molecule type" value="Genomic_DNA"/>
</dbReference>
<evidence type="ECO:0000259" key="14">
    <source>
        <dbReference type="Pfam" id="PF01292"/>
    </source>
</evidence>
<dbReference type="KEGG" id="pphe:PP2015_2233"/>
<keyword evidence="8" id="KW-0249">Electron transport</keyword>
<dbReference type="Proteomes" id="UP000061457">
    <property type="component" value="Chromosome I"/>
</dbReference>
<keyword evidence="10" id="KW-0408">Iron</keyword>
<keyword evidence="11 13" id="KW-0472">Membrane</keyword>
<comment type="similarity">
    <text evidence="12">Belongs to the cytochrome b561 family.</text>
</comment>
<comment type="subcellular location">
    <subcellularLocation>
        <location evidence="2">Cell membrane</location>
        <topology evidence="2">Multi-pass membrane protein</topology>
    </subcellularLocation>
</comment>
<dbReference type="InterPro" id="IPR011577">
    <property type="entry name" value="Cyt_b561_bac/Ni-Hgenase"/>
</dbReference>
<evidence type="ECO:0000256" key="1">
    <source>
        <dbReference type="ARBA" id="ARBA00001970"/>
    </source>
</evidence>
<comment type="cofactor">
    <cofactor evidence="1">
        <name>heme b</name>
        <dbReference type="ChEBI" id="CHEBI:60344"/>
    </cofactor>
</comment>
<dbReference type="GO" id="GO:0022904">
    <property type="term" value="P:respiratory electron transport chain"/>
    <property type="evidence" value="ECO:0007669"/>
    <property type="project" value="InterPro"/>
</dbReference>
<evidence type="ECO:0000256" key="2">
    <source>
        <dbReference type="ARBA" id="ARBA00004651"/>
    </source>
</evidence>
<keyword evidence="4" id="KW-1003">Cell membrane</keyword>